<dbReference type="InterPro" id="IPR005758">
    <property type="entry name" value="UDP-N-AcMur_Ala_ligase_MurC"/>
</dbReference>
<dbReference type="SUPFAM" id="SSF53623">
    <property type="entry name" value="MurD-like peptide ligases, catalytic domain"/>
    <property type="match status" value="1"/>
</dbReference>
<comment type="similarity">
    <text evidence="14">Belongs to the MurCDEF family.</text>
</comment>
<evidence type="ECO:0000256" key="5">
    <source>
        <dbReference type="ARBA" id="ARBA00022598"/>
    </source>
</evidence>
<evidence type="ECO:0000256" key="11">
    <source>
        <dbReference type="ARBA" id="ARBA00023306"/>
    </source>
</evidence>
<dbReference type="GO" id="GO:0008360">
    <property type="term" value="P:regulation of cell shape"/>
    <property type="evidence" value="ECO:0007669"/>
    <property type="project" value="UniProtKB-KW"/>
</dbReference>
<comment type="function">
    <text evidence="14">Cell wall formation.</text>
</comment>
<dbReference type="NCBIfam" id="TIGR01082">
    <property type="entry name" value="murC"/>
    <property type="match status" value="1"/>
</dbReference>
<dbReference type="Gene3D" id="3.40.50.720">
    <property type="entry name" value="NAD(P)-binding Rossmann-like Domain"/>
    <property type="match status" value="1"/>
</dbReference>
<dbReference type="Pfam" id="PF01225">
    <property type="entry name" value="Mur_ligase"/>
    <property type="match status" value="1"/>
</dbReference>
<evidence type="ECO:0000256" key="8">
    <source>
        <dbReference type="ARBA" id="ARBA00022840"/>
    </source>
</evidence>
<dbReference type="InterPro" id="IPR000713">
    <property type="entry name" value="Mur_ligase_N"/>
</dbReference>
<evidence type="ECO:0000313" key="18">
    <source>
        <dbReference type="EMBL" id="TCQ01731.1"/>
    </source>
</evidence>
<dbReference type="OrthoDB" id="9804126at2"/>
<keyword evidence="19" id="KW-1185">Reference proteome</keyword>
<name>A0A4R2TF71_9FIRM</name>
<keyword evidence="10 14" id="KW-0573">Peptidoglycan synthesis</keyword>
<dbReference type="PANTHER" id="PTHR43445:SF3">
    <property type="entry name" value="UDP-N-ACETYLMURAMATE--L-ALANINE LIGASE"/>
    <property type="match status" value="1"/>
</dbReference>
<comment type="caution">
    <text evidence="18">The sequence shown here is derived from an EMBL/GenBank/DDBJ whole genome shotgun (WGS) entry which is preliminary data.</text>
</comment>
<evidence type="ECO:0000256" key="2">
    <source>
        <dbReference type="ARBA" id="ARBA00004752"/>
    </source>
</evidence>
<dbReference type="EMBL" id="SLYC01000023">
    <property type="protein sequence ID" value="TCQ01731.1"/>
    <property type="molecule type" value="Genomic_DNA"/>
</dbReference>
<dbReference type="InterPro" id="IPR036565">
    <property type="entry name" value="Mur-like_cat_sf"/>
</dbReference>
<keyword evidence="6 14" id="KW-0132">Cell division</keyword>
<evidence type="ECO:0000313" key="19">
    <source>
        <dbReference type="Proteomes" id="UP000295504"/>
    </source>
</evidence>
<keyword evidence="11 14" id="KW-0131">Cell cycle</keyword>
<dbReference type="GO" id="GO:0009252">
    <property type="term" value="P:peptidoglycan biosynthetic process"/>
    <property type="evidence" value="ECO:0007669"/>
    <property type="project" value="UniProtKB-UniRule"/>
</dbReference>
<dbReference type="GO" id="GO:0008763">
    <property type="term" value="F:UDP-N-acetylmuramate-L-alanine ligase activity"/>
    <property type="evidence" value="ECO:0007669"/>
    <property type="project" value="UniProtKB-UniRule"/>
</dbReference>
<evidence type="ECO:0000259" key="17">
    <source>
        <dbReference type="Pfam" id="PF08245"/>
    </source>
</evidence>
<dbReference type="AlphaFoldDB" id="A0A4R2TF71"/>
<dbReference type="Gene3D" id="3.40.1190.10">
    <property type="entry name" value="Mur-like, catalytic domain"/>
    <property type="match status" value="1"/>
</dbReference>
<proteinExistence type="inferred from homology"/>
<feature type="domain" description="Mur ligase C-terminal" evidence="16">
    <location>
        <begin position="319"/>
        <end position="447"/>
    </location>
</feature>
<evidence type="ECO:0000256" key="9">
    <source>
        <dbReference type="ARBA" id="ARBA00022960"/>
    </source>
</evidence>
<dbReference type="RefSeq" id="WP_132848742.1">
    <property type="nucleotide sequence ID" value="NZ_CP058648.1"/>
</dbReference>
<sequence>MNNFDINDYKIKHIHLIGIGGISMSAIAEVLLNQGYAISGSDLSDSKLLNRLREKGAEISIGHSAQNIKNPDLIVYSAAIKENNPERIEGKKLGITEIDRAEMLGQIMKKYNKSIAVSGSHGKTTTTSLVSLLMEYSSLDPTILVGGELDEIGGNIKIGQSQHFITEACEYVESFLKFNPFIAIILNIDEDHLDYFRDLEHIKSSFRKFAVSIPKEGFLIANWDDQNVRDISSDLACNILTYSINKEGDFKAKDIEFTKEGLPIFYIEHLSQTYGPFKLSIPGKHNVYNALAAITTLSALGVEIDRLKEYIPKYKGIHRRFDLLGEVKGAKIVDDYAHHPAEIKATLEAARNYPHNKLWCIFQPHTYTRTKTLLEDFAQSFTLADYVIITDIYAAREQDTGEITSLDLVNKINDSAKVSYISGFDNIAQFVYEKLETGDLVLTMGAGDIYKVGQMLLDNKAKTE</sequence>
<evidence type="ECO:0000256" key="13">
    <source>
        <dbReference type="ARBA" id="ARBA00047833"/>
    </source>
</evidence>
<evidence type="ECO:0000256" key="6">
    <source>
        <dbReference type="ARBA" id="ARBA00022618"/>
    </source>
</evidence>
<evidence type="ECO:0000256" key="7">
    <source>
        <dbReference type="ARBA" id="ARBA00022741"/>
    </source>
</evidence>
<evidence type="ECO:0000259" key="15">
    <source>
        <dbReference type="Pfam" id="PF01225"/>
    </source>
</evidence>
<dbReference type="SUPFAM" id="SSF51984">
    <property type="entry name" value="MurCD N-terminal domain"/>
    <property type="match status" value="1"/>
</dbReference>
<feature type="domain" description="Mur ligase N-terminal catalytic" evidence="15">
    <location>
        <begin position="13"/>
        <end position="111"/>
    </location>
</feature>
<evidence type="ECO:0000256" key="10">
    <source>
        <dbReference type="ARBA" id="ARBA00022984"/>
    </source>
</evidence>
<evidence type="ECO:0000256" key="3">
    <source>
        <dbReference type="ARBA" id="ARBA00012211"/>
    </source>
</evidence>
<keyword evidence="9 14" id="KW-0133">Cell shape</keyword>
<dbReference type="InterPro" id="IPR013221">
    <property type="entry name" value="Mur_ligase_cen"/>
</dbReference>
<comment type="catalytic activity">
    <reaction evidence="13 14">
        <text>UDP-N-acetyl-alpha-D-muramate + L-alanine + ATP = UDP-N-acetyl-alpha-D-muramoyl-L-alanine + ADP + phosphate + H(+)</text>
        <dbReference type="Rhea" id="RHEA:23372"/>
        <dbReference type="ChEBI" id="CHEBI:15378"/>
        <dbReference type="ChEBI" id="CHEBI:30616"/>
        <dbReference type="ChEBI" id="CHEBI:43474"/>
        <dbReference type="ChEBI" id="CHEBI:57972"/>
        <dbReference type="ChEBI" id="CHEBI:70757"/>
        <dbReference type="ChEBI" id="CHEBI:83898"/>
        <dbReference type="ChEBI" id="CHEBI:456216"/>
        <dbReference type="EC" id="6.3.2.8"/>
    </reaction>
</comment>
<dbReference type="UniPathway" id="UPA00219"/>
<dbReference type="GO" id="GO:0071555">
    <property type="term" value="P:cell wall organization"/>
    <property type="evidence" value="ECO:0007669"/>
    <property type="project" value="UniProtKB-KW"/>
</dbReference>
<keyword evidence="5 14" id="KW-0436">Ligase</keyword>
<dbReference type="Pfam" id="PF08245">
    <property type="entry name" value="Mur_ligase_M"/>
    <property type="match status" value="1"/>
</dbReference>
<comment type="pathway">
    <text evidence="2 14">Cell wall biogenesis; peptidoglycan biosynthesis.</text>
</comment>
<dbReference type="GO" id="GO:0051301">
    <property type="term" value="P:cell division"/>
    <property type="evidence" value="ECO:0007669"/>
    <property type="project" value="UniProtKB-KW"/>
</dbReference>
<dbReference type="InterPro" id="IPR036615">
    <property type="entry name" value="Mur_ligase_C_dom_sf"/>
</dbReference>
<dbReference type="PANTHER" id="PTHR43445">
    <property type="entry name" value="UDP-N-ACETYLMURAMATE--L-ALANINE LIGASE-RELATED"/>
    <property type="match status" value="1"/>
</dbReference>
<keyword evidence="8 14" id="KW-0067">ATP-binding</keyword>
<protein>
    <recommendedName>
        <fullName evidence="3 14">UDP-N-acetylmuramate--L-alanine ligase</fullName>
        <ecNumber evidence="3 14">6.3.2.8</ecNumber>
    </recommendedName>
    <alternativeName>
        <fullName evidence="14">UDP-N-acetylmuramoyl-L-alanine synthetase</fullName>
    </alternativeName>
</protein>
<feature type="domain" description="Mur ligase central" evidence="17">
    <location>
        <begin position="117"/>
        <end position="296"/>
    </location>
</feature>
<reference evidence="18 19" key="1">
    <citation type="submission" date="2019-03" db="EMBL/GenBank/DDBJ databases">
        <title>Genomic Encyclopedia of Type Strains, Phase IV (KMG-IV): sequencing the most valuable type-strain genomes for metagenomic binning, comparative biology and taxonomic classification.</title>
        <authorList>
            <person name="Goeker M."/>
        </authorList>
    </citation>
    <scope>NUCLEOTIDE SEQUENCE [LARGE SCALE GENOMIC DNA]</scope>
    <source>
        <strain evidence="18 19">DSM 100013</strain>
    </source>
</reference>
<keyword evidence="12 14" id="KW-0961">Cell wall biogenesis/degradation</keyword>
<gene>
    <name evidence="14" type="primary">murC</name>
    <name evidence="18" type="ORF">EDD79_10235</name>
</gene>
<evidence type="ECO:0000256" key="12">
    <source>
        <dbReference type="ARBA" id="ARBA00023316"/>
    </source>
</evidence>
<evidence type="ECO:0000256" key="14">
    <source>
        <dbReference type="HAMAP-Rule" id="MF_00046"/>
    </source>
</evidence>
<feature type="binding site" evidence="14">
    <location>
        <begin position="119"/>
        <end position="125"/>
    </location>
    <ligand>
        <name>ATP</name>
        <dbReference type="ChEBI" id="CHEBI:30616"/>
    </ligand>
</feature>
<evidence type="ECO:0000256" key="4">
    <source>
        <dbReference type="ARBA" id="ARBA00022490"/>
    </source>
</evidence>
<accession>A0A4R2TF71</accession>
<keyword evidence="7 14" id="KW-0547">Nucleotide-binding</keyword>
<dbReference type="HAMAP" id="MF_00046">
    <property type="entry name" value="MurC"/>
    <property type="match status" value="1"/>
</dbReference>
<evidence type="ECO:0000259" key="16">
    <source>
        <dbReference type="Pfam" id="PF02875"/>
    </source>
</evidence>
<dbReference type="Gene3D" id="3.90.190.20">
    <property type="entry name" value="Mur ligase, C-terminal domain"/>
    <property type="match status" value="1"/>
</dbReference>
<dbReference type="InterPro" id="IPR004101">
    <property type="entry name" value="Mur_ligase_C"/>
</dbReference>
<dbReference type="Pfam" id="PF02875">
    <property type="entry name" value="Mur_ligase_C"/>
    <property type="match status" value="1"/>
</dbReference>
<comment type="subcellular location">
    <subcellularLocation>
        <location evidence="1 14">Cytoplasm</location>
    </subcellularLocation>
</comment>
<evidence type="ECO:0000256" key="1">
    <source>
        <dbReference type="ARBA" id="ARBA00004496"/>
    </source>
</evidence>
<dbReference type="SUPFAM" id="SSF53244">
    <property type="entry name" value="MurD-like peptide ligases, peptide-binding domain"/>
    <property type="match status" value="1"/>
</dbReference>
<dbReference type="GO" id="GO:0005524">
    <property type="term" value="F:ATP binding"/>
    <property type="evidence" value="ECO:0007669"/>
    <property type="project" value="UniProtKB-UniRule"/>
</dbReference>
<dbReference type="InterPro" id="IPR050061">
    <property type="entry name" value="MurCDEF_pg_biosynth"/>
</dbReference>
<dbReference type="Proteomes" id="UP000295504">
    <property type="component" value="Unassembled WGS sequence"/>
</dbReference>
<dbReference type="GO" id="GO:0005737">
    <property type="term" value="C:cytoplasm"/>
    <property type="evidence" value="ECO:0007669"/>
    <property type="project" value="UniProtKB-SubCell"/>
</dbReference>
<dbReference type="EC" id="6.3.2.8" evidence="3 14"/>
<keyword evidence="4 14" id="KW-0963">Cytoplasm</keyword>
<organism evidence="18 19">
    <name type="scientific">Serpentinicella alkaliphila</name>
    <dbReference type="NCBI Taxonomy" id="1734049"/>
    <lineage>
        <taxon>Bacteria</taxon>
        <taxon>Bacillati</taxon>
        <taxon>Bacillota</taxon>
        <taxon>Clostridia</taxon>
        <taxon>Peptostreptococcales</taxon>
        <taxon>Natronincolaceae</taxon>
        <taxon>Serpentinicella</taxon>
    </lineage>
</organism>